<reference evidence="1" key="2">
    <citation type="journal article" date="2015" name="Data Brief">
        <title>Shoot transcriptome of the giant reed, Arundo donax.</title>
        <authorList>
            <person name="Barrero R.A."/>
            <person name="Guerrero F.D."/>
            <person name="Moolhuijzen P."/>
            <person name="Goolsby J.A."/>
            <person name="Tidwell J."/>
            <person name="Bellgard S.E."/>
            <person name="Bellgard M.I."/>
        </authorList>
    </citation>
    <scope>NUCLEOTIDE SEQUENCE</scope>
    <source>
        <tissue evidence="1">Shoot tissue taken approximately 20 cm above the soil surface</tissue>
    </source>
</reference>
<accession>A0A0A9BXB3</accession>
<protein>
    <submittedName>
        <fullName evidence="1">Uncharacterized protein</fullName>
    </submittedName>
</protein>
<reference evidence="1" key="1">
    <citation type="submission" date="2014-09" db="EMBL/GenBank/DDBJ databases">
        <authorList>
            <person name="Magalhaes I.L.F."/>
            <person name="Oliveira U."/>
            <person name="Santos F.R."/>
            <person name="Vidigal T.H.D.A."/>
            <person name="Brescovit A.D."/>
            <person name="Santos A.J."/>
        </authorList>
    </citation>
    <scope>NUCLEOTIDE SEQUENCE</scope>
    <source>
        <tissue evidence="1">Shoot tissue taken approximately 20 cm above the soil surface</tissue>
    </source>
</reference>
<name>A0A0A9BXB3_ARUDO</name>
<dbReference type="EMBL" id="GBRH01231032">
    <property type="protein sequence ID" value="JAD66863.1"/>
    <property type="molecule type" value="Transcribed_RNA"/>
</dbReference>
<proteinExistence type="predicted"/>
<dbReference type="AlphaFoldDB" id="A0A0A9BXB3"/>
<organism evidence="1">
    <name type="scientific">Arundo donax</name>
    <name type="common">Giant reed</name>
    <name type="synonym">Donax arundinaceus</name>
    <dbReference type="NCBI Taxonomy" id="35708"/>
    <lineage>
        <taxon>Eukaryota</taxon>
        <taxon>Viridiplantae</taxon>
        <taxon>Streptophyta</taxon>
        <taxon>Embryophyta</taxon>
        <taxon>Tracheophyta</taxon>
        <taxon>Spermatophyta</taxon>
        <taxon>Magnoliopsida</taxon>
        <taxon>Liliopsida</taxon>
        <taxon>Poales</taxon>
        <taxon>Poaceae</taxon>
        <taxon>PACMAD clade</taxon>
        <taxon>Arundinoideae</taxon>
        <taxon>Arundineae</taxon>
        <taxon>Arundo</taxon>
    </lineage>
</organism>
<sequence length="26" mass="2768">MDLQHADADISLVLGDCCLSNADNFS</sequence>
<evidence type="ECO:0000313" key="1">
    <source>
        <dbReference type="EMBL" id="JAD66863.1"/>
    </source>
</evidence>